<dbReference type="PANTHER" id="PTHR42928:SF3">
    <property type="entry name" value="UPF0065 PROTEIN YFLP"/>
    <property type="match status" value="1"/>
</dbReference>
<dbReference type="EMBL" id="JABWGN010000023">
    <property type="protein sequence ID" value="NUW37757.1"/>
    <property type="molecule type" value="Genomic_DNA"/>
</dbReference>
<dbReference type="Proteomes" id="UP000586042">
    <property type="component" value="Unassembled WGS sequence"/>
</dbReference>
<name>A0A7Y6M7R3_9ACTN</name>
<evidence type="ECO:0008006" key="5">
    <source>
        <dbReference type="Google" id="ProtNLM"/>
    </source>
</evidence>
<evidence type="ECO:0000313" key="3">
    <source>
        <dbReference type="EMBL" id="NUW37757.1"/>
    </source>
</evidence>
<keyword evidence="4" id="KW-1185">Reference proteome</keyword>
<organism evidence="3 4">
    <name type="scientific">Nonomuraea montanisoli</name>
    <dbReference type="NCBI Taxonomy" id="2741721"/>
    <lineage>
        <taxon>Bacteria</taxon>
        <taxon>Bacillati</taxon>
        <taxon>Actinomycetota</taxon>
        <taxon>Actinomycetes</taxon>
        <taxon>Streptosporangiales</taxon>
        <taxon>Streptosporangiaceae</taxon>
        <taxon>Nonomuraea</taxon>
    </lineage>
</organism>
<gene>
    <name evidence="3" type="ORF">HTZ77_41080</name>
</gene>
<accession>A0A7Y6M7R3</accession>
<protein>
    <recommendedName>
        <fullName evidence="5">Tripartite tricarboxylate transporter substrate binding protein</fullName>
    </recommendedName>
</protein>
<dbReference type="InterPro" id="IPR005064">
    <property type="entry name" value="BUG"/>
</dbReference>
<feature type="signal peptide" evidence="2">
    <location>
        <begin position="1"/>
        <end position="21"/>
    </location>
</feature>
<dbReference type="PROSITE" id="PS51257">
    <property type="entry name" value="PROKAR_LIPOPROTEIN"/>
    <property type="match status" value="1"/>
</dbReference>
<comment type="similarity">
    <text evidence="1">Belongs to the UPF0065 (bug) family.</text>
</comment>
<reference evidence="3 4" key="1">
    <citation type="submission" date="2020-06" db="EMBL/GenBank/DDBJ databases">
        <title>Nonomuraea sp. SMC257, a novel actinomycete isolated from soil.</title>
        <authorList>
            <person name="Chanama M."/>
        </authorList>
    </citation>
    <scope>NUCLEOTIDE SEQUENCE [LARGE SCALE GENOMIC DNA]</scope>
    <source>
        <strain evidence="3 4">SMC257</strain>
    </source>
</reference>
<comment type="caution">
    <text evidence="3">The sequence shown here is derived from an EMBL/GenBank/DDBJ whole genome shotgun (WGS) entry which is preliminary data.</text>
</comment>
<evidence type="ECO:0000256" key="2">
    <source>
        <dbReference type="SAM" id="SignalP"/>
    </source>
</evidence>
<keyword evidence="2" id="KW-0732">Signal</keyword>
<proteinExistence type="inferred from homology"/>
<dbReference type="PANTHER" id="PTHR42928">
    <property type="entry name" value="TRICARBOXYLATE-BINDING PROTEIN"/>
    <property type="match status" value="1"/>
</dbReference>
<sequence length="319" mass="32962">MRRRQVIALGLALAASGLAGAAGCGAQGATGRGVRGRFAIVPQGDRWARVAGALATAAWDAGFAVSRHDQATPITVTGLPALAAAELNDGPTLLDTATPLARLAGEIEVVLVPAASKFRDFEDFGAHLLARPGETVLAGGPRGEPDHLLFGLVVRGLGADTREVVYTGYPSSVEVAAALLGGKVAAAAGTLADWRHDIRKGRFRALAVSCAHRVDGIDAPSLLESGVRVDFAAWSAAVGPHGMAGDTRDAALEMCEAVSDSAPWREVCRRRGWSALPLFGDDFAAWLATEIGRTRGVLRDLGLVDTDSTTCGPSCVSGH</sequence>
<dbReference type="AlphaFoldDB" id="A0A7Y6M7R3"/>
<dbReference type="Pfam" id="PF03401">
    <property type="entry name" value="TctC"/>
    <property type="match status" value="1"/>
</dbReference>
<dbReference type="InterPro" id="IPR042100">
    <property type="entry name" value="Bug_dom1"/>
</dbReference>
<dbReference type="Gene3D" id="3.40.190.10">
    <property type="entry name" value="Periplasmic binding protein-like II"/>
    <property type="match status" value="1"/>
</dbReference>
<evidence type="ECO:0000313" key="4">
    <source>
        <dbReference type="Proteomes" id="UP000586042"/>
    </source>
</evidence>
<feature type="chain" id="PRO_5038489122" description="Tripartite tricarboxylate transporter substrate binding protein" evidence="2">
    <location>
        <begin position="22"/>
        <end position="319"/>
    </location>
</feature>
<dbReference type="Gene3D" id="3.40.190.150">
    <property type="entry name" value="Bordetella uptake gene, domain 1"/>
    <property type="match status" value="1"/>
</dbReference>
<dbReference type="RefSeq" id="WP_175595206.1">
    <property type="nucleotide sequence ID" value="NZ_JABWGN010000023.1"/>
</dbReference>
<evidence type="ECO:0000256" key="1">
    <source>
        <dbReference type="ARBA" id="ARBA00006987"/>
    </source>
</evidence>